<dbReference type="STRING" id="37625.SAMN05660420_00193"/>
<keyword evidence="4" id="KW-1185">Reference proteome</keyword>
<accession>A0A1H3VP52</accession>
<protein>
    <submittedName>
        <fullName evidence="3">Outer membrane lipoprotein-sorting protein</fullName>
    </submittedName>
</protein>
<name>A0A1H3VP52_9BACT</name>
<keyword evidence="1 2" id="KW-0732">Signal</keyword>
<dbReference type="RefSeq" id="WP_092344063.1">
    <property type="nucleotide sequence ID" value="NZ_FNQN01000001.1"/>
</dbReference>
<feature type="signal peptide" evidence="2">
    <location>
        <begin position="1"/>
        <end position="25"/>
    </location>
</feature>
<evidence type="ECO:0000256" key="1">
    <source>
        <dbReference type="ARBA" id="ARBA00022729"/>
    </source>
</evidence>
<dbReference type="InterPro" id="IPR004564">
    <property type="entry name" value="OM_lipoprot_carrier_LolA-like"/>
</dbReference>
<dbReference type="SUPFAM" id="SSF89392">
    <property type="entry name" value="Prokaryotic lipoproteins and lipoprotein localization factors"/>
    <property type="match status" value="1"/>
</dbReference>
<dbReference type="OrthoDB" id="1027451at2"/>
<proteinExistence type="predicted"/>
<reference evidence="3 4" key="1">
    <citation type="submission" date="2016-10" db="EMBL/GenBank/DDBJ databases">
        <authorList>
            <person name="de Groot N.N."/>
        </authorList>
    </citation>
    <scope>NUCLEOTIDE SEQUENCE [LARGE SCALE GENOMIC DNA]</scope>
    <source>
        <strain evidence="3 4">DSM 7343</strain>
    </source>
</reference>
<dbReference type="AlphaFoldDB" id="A0A1H3VP52"/>
<dbReference type="Proteomes" id="UP000199409">
    <property type="component" value="Unassembled WGS sequence"/>
</dbReference>
<feature type="chain" id="PRO_5011535986" evidence="2">
    <location>
        <begin position="26"/>
        <end position="213"/>
    </location>
</feature>
<sequence>MLKKIFIKYLLLLSLVFLATTSVNAEELAPLLAELQQAAAETETLSSPFVQEKYLQIFSEKLISNGQFAYQKPDRLRWELLTPVASGFILRGDQGERWNSLSQKQEKFSVKSDPIMGMIAQQLLAWARVDLDWLQSRYRMEVSSVTPIVLTLYPLDQGEATFIDHLNIQFSTDRRHVSEVLMVEQGGDSTLLRFIDAQVNIELAADTFQVPEL</sequence>
<keyword evidence="3" id="KW-0449">Lipoprotein</keyword>
<organism evidence="3 4">
    <name type="scientific">Desulfuromusa kysingii</name>
    <dbReference type="NCBI Taxonomy" id="37625"/>
    <lineage>
        <taxon>Bacteria</taxon>
        <taxon>Pseudomonadati</taxon>
        <taxon>Thermodesulfobacteriota</taxon>
        <taxon>Desulfuromonadia</taxon>
        <taxon>Desulfuromonadales</taxon>
        <taxon>Geopsychrobacteraceae</taxon>
        <taxon>Desulfuromusa</taxon>
    </lineage>
</organism>
<dbReference type="EMBL" id="FNQN01000001">
    <property type="protein sequence ID" value="SDZ76529.1"/>
    <property type="molecule type" value="Genomic_DNA"/>
</dbReference>
<dbReference type="Gene3D" id="2.50.20.10">
    <property type="entry name" value="Lipoprotein localisation LolA/LolB/LppX"/>
    <property type="match status" value="1"/>
</dbReference>
<evidence type="ECO:0000313" key="4">
    <source>
        <dbReference type="Proteomes" id="UP000199409"/>
    </source>
</evidence>
<gene>
    <name evidence="3" type="ORF">SAMN05660420_00193</name>
</gene>
<dbReference type="CDD" id="cd16325">
    <property type="entry name" value="LolA"/>
    <property type="match status" value="1"/>
</dbReference>
<dbReference type="InterPro" id="IPR029046">
    <property type="entry name" value="LolA/LolB/LppX"/>
</dbReference>
<evidence type="ECO:0000313" key="3">
    <source>
        <dbReference type="EMBL" id="SDZ76529.1"/>
    </source>
</evidence>
<evidence type="ECO:0000256" key="2">
    <source>
        <dbReference type="SAM" id="SignalP"/>
    </source>
</evidence>
<dbReference type="Pfam" id="PF03548">
    <property type="entry name" value="LolA"/>
    <property type="match status" value="1"/>
</dbReference>